<keyword evidence="3" id="KW-1185">Reference proteome</keyword>
<organism evidence="2 3">
    <name type="scientific">Azohydromonas lata</name>
    <dbReference type="NCBI Taxonomy" id="45677"/>
    <lineage>
        <taxon>Bacteria</taxon>
        <taxon>Pseudomonadati</taxon>
        <taxon>Pseudomonadota</taxon>
        <taxon>Betaproteobacteria</taxon>
        <taxon>Burkholderiales</taxon>
        <taxon>Sphaerotilaceae</taxon>
        <taxon>Azohydromonas</taxon>
    </lineage>
</organism>
<comment type="caution">
    <text evidence="2">The sequence shown here is derived from an EMBL/GenBank/DDBJ whole genome shotgun (WGS) entry which is preliminary data.</text>
</comment>
<dbReference type="SUPFAM" id="SSF46689">
    <property type="entry name" value="Homeodomain-like"/>
    <property type="match status" value="1"/>
</dbReference>
<reference evidence="2 3" key="1">
    <citation type="submission" date="2023-11" db="EMBL/GenBank/DDBJ databases">
        <title>Draft genome of Azohydromonas lata strain H1 (DSM1123), a polyhydroxyalkanoate producer.</title>
        <authorList>
            <person name="Traversa D."/>
            <person name="D'Addabbo P."/>
            <person name="Pazzani C."/>
            <person name="Manzari C."/>
            <person name="Chiara M."/>
            <person name="Scrascia M."/>
        </authorList>
    </citation>
    <scope>NUCLEOTIDE SEQUENCE [LARGE SCALE GENOMIC DNA]</scope>
    <source>
        <strain evidence="2 3">H1</strain>
    </source>
</reference>
<protein>
    <submittedName>
        <fullName evidence="2">Helix-turn-helix domain-containing protein</fullName>
    </submittedName>
</protein>
<accession>A0ABU5ISB3</accession>
<evidence type="ECO:0000259" key="1">
    <source>
        <dbReference type="Pfam" id="PF13518"/>
    </source>
</evidence>
<feature type="domain" description="Insertion element IS150 protein InsJ-like helix-turn-helix" evidence="1">
    <location>
        <begin position="36"/>
        <end position="85"/>
    </location>
</feature>
<proteinExistence type="predicted"/>
<name>A0ABU5ISB3_9BURK</name>
<dbReference type="InterPro" id="IPR055247">
    <property type="entry name" value="InsJ-like_HTH"/>
</dbReference>
<dbReference type="InterPro" id="IPR009057">
    <property type="entry name" value="Homeodomain-like_sf"/>
</dbReference>
<evidence type="ECO:0000313" key="3">
    <source>
        <dbReference type="Proteomes" id="UP001293718"/>
    </source>
</evidence>
<sequence length="191" mass="21168">MARPHKVSLRPLTDEESQQLKRLSQSLMAPASHVTRARLLLEVAAGKNYTEAAHLAGRRCGDTVGHLVARFNEEGVAAISLRHGGGPAVTIGQEQRNLILSEARRVPTVLQDGTATWSLTLLRRALGKKGLKVGRFTIWTVLREAGFTWQRDRTWCETGYARRKRKCGPILTYDPDTEAKKGIDRSSVSGR</sequence>
<dbReference type="RefSeq" id="WP_322468858.1">
    <property type="nucleotide sequence ID" value="NZ_JAXOJX010000187.1"/>
</dbReference>
<gene>
    <name evidence="2" type="ORF">SM757_34945</name>
</gene>
<dbReference type="EMBL" id="JAXOJX010000187">
    <property type="protein sequence ID" value="MDZ5461783.1"/>
    <property type="molecule type" value="Genomic_DNA"/>
</dbReference>
<dbReference type="Proteomes" id="UP001293718">
    <property type="component" value="Unassembled WGS sequence"/>
</dbReference>
<evidence type="ECO:0000313" key="2">
    <source>
        <dbReference type="EMBL" id="MDZ5461783.1"/>
    </source>
</evidence>
<dbReference type="Pfam" id="PF13518">
    <property type="entry name" value="HTH_28"/>
    <property type="match status" value="1"/>
</dbReference>